<dbReference type="PRINTS" id="PR00109">
    <property type="entry name" value="TYRKINASE"/>
</dbReference>
<sequence>MQSAYTQAALVVLLLFLAPFWAAAAEPGSRRLGKTAYVVQETSQPALVHALMNASVSLLEFQIPEFTVVVAAWTYITQTAQLMLMRNFTISSSAQPPTVFDFQYLERRVLLGDGATKVVFTIENITLANVRKNSFGIDFVQNTRGSTVMLRNVVLVETVCTAAPAVAIAGAMAQPSLAGHPPNSVQIVPNTCVQLPEGRRCFADSLHFSYYAARAKGHEAGHTFVKRNTTRVCLSYVDPECLRLSGNDMDYCWMQQAVKVQPWLQQGPKQAAQLSPGAKAGIAVAAGVVTAAAAGALLWWCRRRRHTHKLPTAEDSMKMAGLHYDVSTNSKQSGSTYSVGPPSVVSVPRSSSIAGGVQLGVLLGAGSFGRVYRGKWHSNDVAVKVMSTSPAELPRVLKEAEIMIGLQHDNIVRALHCMVVDKQAAPHGSGMPAAECKGSNIAASTTNKAPDTGQQQQQQQQQRQKRRDSKHVELPPSGKDELLTYPGSSAAERTPEREEVEVWLVMELCGCGTLKEAYGTPRDTMAMARLVSRLLEVAQGMAFLHAHSVLHGDLKAANVLLKSTIYSSFGHVSKISDFGLASRLLDGATHRSTQTTGTISHSAPEVLTTGRMSPAADVYSFGIMMWELFTASSAFKGHFGNVVQRVVAGERPPLPEEAPEEYNLLMTSCWCADPRQRPSFEQVVECLGLMLQSFCHLTQELAVLPEAAEAAGEEGTAAAGSGGGPGAVEGLAVKQQQGVGGSGSGSERRRVLAESRHVQDL</sequence>
<keyword evidence="1" id="KW-0723">Serine/threonine-protein kinase</keyword>
<feature type="region of interest" description="Disordered" evidence="7">
    <location>
        <begin position="714"/>
        <end position="761"/>
    </location>
</feature>
<evidence type="ECO:0000256" key="2">
    <source>
        <dbReference type="ARBA" id="ARBA00022679"/>
    </source>
</evidence>
<feature type="compositionally biased region" description="Polar residues" evidence="7">
    <location>
        <begin position="443"/>
        <end position="453"/>
    </location>
</feature>
<feature type="compositionally biased region" description="Basic and acidic residues" evidence="7">
    <location>
        <begin position="746"/>
        <end position="761"/>
    </location>
</feature>
<evidence type="ECO:0000256" key="8">
    <source>
        <dbReference type="SAM" id="SignalP"/>
    </source>
</evidence>
<evidence type="ECO:0000256" key="1">
    <source>
        <dbReference type="ARBA" id="ARBA00022527"/>
    </source>
</evidence>
<dbReference type="EMBL" id="CP126208">
    <property type="protein sequence ID" value="WIA08244.1"/>
    <property type="molecule type" value="Genomic_DNA"/>
</dbReference>
<keyword evidence="3 6" id="KW-0547">Nucleotide-binding</keyword>
<dbReference type="InterPro" id="IPR000719">
    <property type="entry name" value="Prot_kinase_dom"/>
</dbReference>
<evidence type="ECO:0000313" key="11">
    <source>
        <dbReference type="Proteomes" id="UP001244341"/>
    </source>
</evidence>
<gene>
    <name evidence="10" type="ORF">OEZ85_007689</name>
</gene>
<dbReference type="Pfam" id="PF07714">
    <property type="entry name" value="PK_Tyr_Ser-Thr"/>
    <property type="match status" value="2"/>
</dbReference>
<evidence type="ECO:0000256" key="4">
    <source>
        <dbReference type="ARBA" id="ARBA00022777"/>
    </source>
</evidence>
<accession>A0ABY8TGP8</accession>
<keyword evidence="8" id="KW-0732">Signal</keyword>
<dbReference type="Proteomes" id="UP001244341">
    <property type="component" value="Chromosome 1b"/>
</dbReference>
<feature type="domain" description="Protein kinase" evidence="9">
    <location>
        <begin position="357"/>
        <end position="695"/>
    </location>
</feature>
<evidence type="ECO:0000256" key="5">
    <source>
        <dbReference type="ARBA" id="ARBA00022840"/>
    </source>
</evidence>
<dbReference type="SUPFAM" id="SSF56112">
    <property type="entry name" value="Protein kinase-like (PK-like)"/>
    <property type="match status" value="1"/>
</dbReference>
<name>A0ABY8TGP8_TETOB</name>
<dbReference type="Gene3D" id="3.30.200.20">
    <property type="entry name" value="Phosphorylase Kinase, domain 1"/>
    <property type="match status" value="1"/>
</dbReference>
<evidence type="ECO:0000256" key="6">
    <source>
        <dbReference type="PROSITE-ProRule" id="PRU10141"/>
    </source>
</evidence>
<evidence type="ECO:0000256" key="7">
    <source>
        <dbReference type="SAM" id="MobiDB-lite"/>
    </source>
</evidence>
<protein>
    <recommendedName>
        <fullName evidence="9">Protein kinase domain-containing protein</fullName>
    </recommendedName>
</protein>
<proteinExistence type="predicted"/>
<dbReference type="PROSITE" id="PS00107">
    <property type="entry name" value="PROTEIN_KINASE_ATP"/>
    <property type="match status" value="1"/>
</dbReference>
<keyword evidence="4" id="KW-0418">Kinase</keyword>
<feature type="binding site" evidence="6">
    <location>
        <position position="384"/>
    </location>
    <ligand>
        <name>ATP</name>
        <dbReference type="ChEBI" id="CHEBI:30616"/>
    </ligand>
</feature>
<keyword evidence="11" id="KW-1185">Reference proteome</keyword>
<keyword evidence="2" id="KW-0808">Transferase</keyword>
<organism evidence="10 11">
    <name type="scientific">Tetradesmus obliquus</name>
    <name type="common">Green alga</name>
    <name type="synonym">Acutodesmus obliquus</name>
    <dbReference type="NCBI Taxonomy" id="3088"/>
    <lineage>
        <taxon>Eukaryota</taxon>
        <taxon>Viridiplantae</taxon>
        <taxon>Chlorophyta</taxon>
        <taxon>core chlorophytes</taxon>
        <taxon>Chlorophyceae</taxon>
        <taxon>CS clade</taxon>
        <taxon>Sphaeropleales</taxon>
        <taxon>Scenedesmaceae</taxon>
        <taxon>Tetradesmus</taxon>
    </lineage>
</organism>
<dbReference type="PROSITE" id="PS50011">
    <property type="entry name" value="PROTEIN_KINASE_DOM"/>
    <property type="match status" value="1"/>
</dbReference>
<evidence type="ECO:0000259" key="9">
    <source>
        <dbReference type="PROSITE" id="PS50011"/>
    </source>
</evidence>
<feature type="compositionally biased region" description="Basic and acidic residues" evidence="7">
    <location>
        <begin position="470"/>
        <end position="482"/>
    </location>
</feature>
<reference evidence="10 11" key="1">
    <citation type="submission" date="2023-05" db="EMBL/GenBank/DDBJ databases">
        <title>A 100% complete, gapless, phased diploid assembly of the Scenedesmus obliquus UTEX 3031 genome.</title>
        <authorList>
            <person name="Biondi T.C."/>
            <person name="Hanschen E.R."/>
            <person name="Kwon T."/>
            <person name="Eng W."/>
            <person name="Kruse C.P.S."/>
            <person name="Koehler S.I."/>
            <person name="Kunde Y."/>
            <person name="Gleasner C.D."/>
            <person name="You Mak K.T."/>
            <person name="Polle J."/>
            <person name="Hovde B.T."/>
            <person name="Starkenburg S.R."/>
        </authorList>
    </citation>
    <scope>NUCLEOTIDE SEQUENCE [LARGE SCALE GENOMIC DNA]</scope>
    <source>
        <strain evidence="10 11">DOE0152z</strain>
    </source>
</reference>
<dbReference type="InterPro" id="IPR008271">
    <property type="entry name" value="Ser/Thr_kinase_AS"/>
</dbReference>
<dbReference type="SMART" id="SM00220">
    <property type="entry name" value="S_TKc"/>
    <property type="match status" value="1"/>
</dbReference>
<evidence type="ECO:0000256" key="3">
    <source>
        <dbReference type="ARBA" id="ARBA00022741"/>
    </source>
</evidence>
<dbReference type="InterPro" id="IPR017441">
    <property type="entry name" value="Protein_kinase_ATP_BS"/>
</dbReference>
<evidence type="ECO:0000313" key="10">
    <source>
        <dbReference type="EMBL" id="WIA08244.1"/>
    </source>
</evidence>
<dbReference type="PROSITE" id="PS00108">
    <property type="entry name" value="PROTEIN_KINASE_ST"/>
    <property type="match status" value="1"/>
</dbReference>
<dbReference type="PANTHER" id="PTHR44329:SF214">
    <property type="entry name" value="PROTEIN KINASE DOMAIN-CONTAINING PROTEIN"/>
    <property type="match status" value="1"/>
</dbReference>
<dbReference type="InterPro" id="IPR011009">
    <property type="entry name" value="Kinase-like_dom_sf"/>
</dbReference>
<keyword evidence="5 6" id="KW-0067">ATP-binding</keyword>
<dbReference type="PANTHER" id="PTHR44329">
    <property type="entry name" value="SERINE/THREONINE-PROTEIN KINASE TNNI3K-RELATED"/>
    <property type="match status" value="1"/>
</dbReference>
<feature type="signal peptide" evidence="8">
    <location>
        <begin position="1"/>
        <end position="24"/>
    </location>
</feature>
<dbReference type="InterPro" id="IPR051681">
    <property type="entry name" value="Ser/Thr_Kinases-Pseudokinases"/>
</dbReference>
<dbReference type="InterPro" id="IPR001245">
    <property type="entry name" value="Ser-Thr/Tyr_kinase_cat_dom"/>
</dbReference>
<feature type="compositionally biased region" description="Low complexity" evidence="7">
    <location>
        <begin position="728"/>
        <end position="737"/>
    </location>
</feature>
<feature type="region of interest" description="Disordered" evidence="7">
    <location>
        <begin position="443"/>
        <end position="496"/>
    </location>
</feature>
<feature type="chain" id="PRO_5046016125" description="Protein kinase domain-containing protein" evidence="8">
    <location>
        <begin position="25"/>
        <end position="761"/>
    </location>
</feature>
<dbReference type="Gene3D" id="1.10.510.10">
    <property type="entry name" value="Transferase(Phosphotransferase) domain 1"/>
    <property type="match status" value="1"/>
</dbReference>